<organism evidence="7 8">
    <name type="scientific">Amycolatopsis samaneae</name>
    <dbReference type="NCBI Taxonomy" id="664691"/>
    <lineage>
        <taxon>Bacteria</taxon>
        <taxon>Bacillati</taxon>
        <taxon>Actinomycetota</taxon>
        <taxon>Actinomycetes</taxon>
        <taxon>Pseudonocardiales</taxon>
        <taxon>Pseudonocardiaceae</taxon>
        <taxon>Amycolatopsis</taxon>
    </lineage>
</organism>
<feature type="transmembrane region" description="Helical" evidence="5">
    <location>
        <begin position="239"/>
        <end position="264"/>
    </location>
</feature>
<dbReference type="PANTHER" id="PTHR23528:SF1">
    <property type="entry name" value="MAJOR FACILITATOR SUPERFAMILY (MFS) PROFILE DOMAIN-CONTAINING PROTEIN"/>
    <property type="match status" value="1"/>
</dbReference>
<feature type="transmembrane region" description="Helical" evidence="5">
    <location>
        <begin position="157"/>
        <end position="180"/>
    </location>
</feature>
<dbReference type="InterPro" id="IPR011701">
    <property type="entry name" value="MFS"/>
</dbReference>
<dbReference type="RefSeq" id="WP_345405346.1">
    <property type="nucleotide sequence ID" value="NZ_BAABHG010000018.1"/>
</dbReference>
<evidence type="ECO:0000256" key="4">
    <source>
        <dbReference type="ARBA" id="ARBA00023136"/>
    </source>
</evidence>
<dbReference type="EMBL" id="JBHUKU010000011">
    <property type="protein sequence ID" value="MFD2461233.1"/>
    <property type="molecule type" value="Genomic_DNA"/>
</dbReference>
<comment type="caution">
    <text evidence="7">The sequence shown here is derived from an EMBL/GenBank/DDBJ whole genome shotgun (WGS) entry which is preliminary data.</text>
</comment>
<dbReference type="Gene3D" id="1.20.1250.20">
    <property type="entry name" value="MFS general substrate transporter like domains"/>
    <property type="match status" value="1"/>
</dbReference>
<feature type="transmembrane region" description="Helical" evidence="5">
    <location>
        <begin position="186"/>
        <end position="205"/>
    </location>
</feature>
<dbReference type="SUPFAM" id="SSF103473">
    <property type="entry name" value="MFS general substrate transporter"/>
    <property type="match status" value="1"/>
</dbReference>
<feature type="transmembrane region" description="Helical" evidence="5">
    <location>
        <begin position="396"/>
        <end position="415"/>
    </location>
</feature>
<sequence length="421" mass="43935">MSETAADPATPEALAEPVVPVRAGWMSLLFFANIALWLGIYAPIQVLLPKQAELLAATDKEFVFGLVTGVGAVVAMVTNPAIGLLSDRTCSRFGRRHPWTVAGATVAALGLLTLAIAPNVAVMIIGWCLVQAGLNGMLATLMSGMADRVPVGQRAQVGGLIGIAQMLGTVLGAAVVVVMLDLAGLPPAYAVCAAIVLAGAAAFVLRTPDARLPVAFRPSTRLREVLAELWVSPRRHPDFAWAWACHFMINLGNAFGTLYLLFFLKDAVHYADPDTGLLIMMGLYGVALVIGAVLAGHFSDRSGRRKPYVLGASAVMALAALLLVVWQTWPVALVASPLLGVGFGTYMAVALAMLTQVLPAARDRAKDLGVVNIANSLPQVVAPLLTTVILASFGGYPALFTASAVATVIAGVLVTRVRSVG</sequence>
<evidence type="ECO:0000256" key="2">
    <source>
        <dbReference type="ARBA" id="ARBA00022692"/>
    </source>
</evidence>
<feature type="transmembrane region" description="Helical" evidence="5">
    <location>
        <begin position="338"/>
        <end position="358"/>
    </location>
</feature>
<dbReference type="PANTHER" id="PTHR23528">
    <property type="match status" value="1"/>
</dbReference>
<feature type="transmembrane region" description="Helical" evidence="5">
    <location>
        <begin position="276"/>
        <end position="296"/>
    </location>
</feature>
<dbReference type="Proteomes" id="UP001597419">
    <property type="component" value="Unassembled WGS sequence"/>
</dbReference>
<keyword evidence="8" id="KW-1185">Reference proteome</keyword>
<dbReference type="InterPro" id="IPR036259">
    <property type="entry name" value="MFS_trans_sf"/>
</dbReference>
<feature type="transmembrane region" description="Helical" evidence="5">
    <location>
        <begin position="308"/>
        <end position="326"/>
    </location>
</feature>
<feature type="transmembrane region" description="Helical" evidence="5">
    <location>
        <begin position="97"/>
        <end position="118"/>
    </location>
</feature>
<evidence type="ECO:0000256" key="1">
    <source>
        <dbReference type="ARBA" id="ARBA00004651"/>
    </source>
</evidence>
<evidence type="ECO:0000259" key="6">
    <source>
        <dbReference type="PROSITE" id="PS50850"/>
    </source>
</evidence>
<keyword evidence="3 5" id="KW-1133">Transmembrane helix</keyword>
<comment type="subcellular location">
    <subcellularLocation>
        <location evidence="1">Cell membrane</location>
        <topology evidence="1">Multi-pass membrane protein</topology>
    </subcellularLocation>
</comment>
<feature type="domain" description="Major facilitator superfamily (MFS) profile" evidence="6">
    <location>
        <begin position="25"/>
        <end position="421"/>
    </location>
</feature>
<keyword evidence="2 5" id="KW-0812">Transmembrane</keyword>
<feature type="transmembrane region" description="Helical" evidence="5">
    <location>
        <begin position="370"/>
        <end position="390"/>
    </location>
</feature>
<dbReference type="InterPro" id="IPR020846">
    <property type="entry name" value="MFS_dom"/>
</dbReference>
<protein>
    <submittedName>
        <fullName evidence="7">MFS transporter</fullName>
    </submittedName>
</protein>
<dbReference type="PROSITE" id="PS50850">
    <property type="entry name" value="MFS"/>
    <property type="match status" value="1"/>
</dbReference>
<evidence type="ECO:0000313" key="8">
    <source>
        <dbReference type="Proteomes" id="UP001597419"/>
    </source>
</evidence>
<feature type="transmembrane region" description="Helical" evidence="5">
    <location>
        <begin position="62"/>
        <end position="85"/>
    </location>
</feature>
<reference evidence="8" key="1">
    <citation type="journal article" date="2019" name="Int. J. Syst. Evol. Microbiol.">
        <title>The Global Catalogue of Microorganisms (GCM) 10K type strain sequencing project: providing services to taxonomists for standard genome sequencing and annotation.</title>
        <authorList>
            <consortium name="The Broad Institute Genomics Platform"/>
            <consortium name="The Broad Institute Genome Sequencing Center for Infectious Disease"/>
            <person name="Wu L."/>
            <person name="Ma J."/>
        </authorList>
    </citation>
    <scope>NUCLEOTIDE SEQUENCE [LARGE SCALE GENOMIC DNA]</scope>
    <source>
        <strain evidence="8">CGMCC 4.7643</strain>
    </source>
</reference>
<proteinExistence type="predicted"/>
<evidence type="ECO:0000256" key="3">
    <source>
        <dbReference type="ARBA" id="ARBA00022989"/>
    </source>
</evidence>
<feature type="transmembrane region" description="Helical" evidence="5">
    <location>
        <begin position="124"/>
        <end position="145"/>
    </location>
</feature>
<feature type="transmembrane region" description="Helical" evidence="5">
    <location>
        <begin position="23"/>
        <end position="42"/>
    </location>
</feature>
<accession>A0ABW5GK54</accession>
<evidence type="ECO:0000313" key="7">
    <source>
        <dbReference type="EMBL" id="MFD2461233.1"/>
    </source>
</evidence>
<name>A0ABW5GK54_9PSEU</name>
<keyword evidence="4 5" id="KW-0472">Membrane</keyword>
<dbReference type="Pfam" id="PF07690">
    <property type="entry name" value="MFS_1"/>
    <property type="match status" value="1"/>
</dbReference>
<evidence type="ECO:0000256" key="5">
    <source>
        <dbReference type="SAM" id="Phobius"/>
    </source>
</evidence>
<gene>
    <name evidence="7" type="ORF">ACFSYJ_21695</name>
</gene>